<evidence type="ECO:0000313" key="1">
    <source>
        <dbReference type="EMBL" id="KAL0471777.1"/>
    </source>
</evidence>
<keyword evidence="2" id="KW-1185">Reference proteome</keyword>
<sequence>MVVSESEWSEHLPAGSTNARNPFLTTYYLSLLNHKVLNTLKALHFLKECLLSTTMSEREKKRSD</sequence>
<proteinExistence type="predicted"/>
<reference evidence="1 2" key="1">
    <citation type="submission" date="2023-09" db="EMBL/GenBank/DDBJ databases">
        <title>Multi-omics analysis of a traditional fermented food reveals byproduct-associated fungal strains for waste-to-food upcycling.</title>
        <authorList>
            <consortium name="Lawrence Berkeley National Laboratory"/>
            <person name="Rekdal V.M."/>
            <person name="Villalobos-Escobedo J.M."/>
            <person name="Rodriguez-Valeron N."/>
            <person name="Garcia M.O."/>
            <person name="Vasquez D.P."/>
            <person name="Damayanti I."/>
            <person name="Sorensen P.M."/>
            <person name="Baidoo E.E."/>
            <person name="De Carvalho A.C."/>
            <person name="Riley R."/>
            <person name="Lipzen A."/>
            <person name="He G."/>
            <person name="Yan M."/>
            <person name="Haridas S."/>
            <person name="Daum C."/>
            <person name="Yoshinaga Y."/>
            <person name="Ng V."/>
            <person name="Grigoriev I.V."/>
            <person name="Munk R."/>
            <person name="Nuraida L."/>
            <person name="Wijaya C.H."/>
            <person name="Morales P.-C."/>
            <person name="Keasling J.D."/>
        </authorList>
    </citation>
    <scope>NUCLEOTIDE SEQUENCE [LARGE SCALE GENOMIC DNA]</scope>
    <source>
        <strain evidence="1 2">FGSC 2613</strain>
    </source>
</reference>
<feature type="non-terminal residue" evidence="1">
    <location>
        <position position="64"/>
    </location>
</feature>
<comment type="caution">
    <text evidence="1">The sequence shown here is derived from an EMBL/GenBank/DDBJ whole genome shotgun (WGS) entry which is preliminary data.</text>
</comment>
<dbReference type="EMBL" id="JAVLET010000003">
    <property type="protein sequence ID" value="KAL0471777.1"/>
    <property type="molecule type" value="Genomic_DNA"/>
</dbReference>
<dbReference type="Proteomes" id="UP001451303">
    <property type="component" value="Unassembled WGS sequence"/>
</dbReference>
<organism evidence="1 2">
    <name type="scientific">Neurospora intermedia</name>
    <dbReference type="NCBI Taxonomy" id="5142"/>
    <lineage>
        <taxon>Eukaryota</taxon>
        <taxon>Fungi</taxon>
        <taxon>Dikarya</taxon>
        <taxon>Ascomycota</taxon>
        <taxon>Pezizomycotina</taxon>
        <taxon>Sordariomycetes</taxon>
        <taxon>Sordariomycetidae</taxon>
        <taxon>Sordariales</taxon>
        <taxon>Sordariaceae</taxon>
        <taxon>Neurospora</taxon>
    </lineage>
</organism>
<evidence type="ECO:0000313" key="2">
    <source>
        <dbReference type="Proteomes" id="UP001451303"/>
    </source>
</evidence>
<protein>
    <submittedName>
        <fullName evidence="1">Uncharacterized protein</fullName>
    </submittedName>
</protein>
<gene>
    <name evidence="1" type="ORF">QR685DRAFT_471707</name>
</gene>
<name>A0ABR3DHB5_NEUIN</name>
<accession>A0ABR3DHB5</accession>